<keyword evidence="3" id="KW-1185">Reference proteome</keyword>
<keyword evidence="1" id="KW-0812">Transmembrane</keyword>
<organism evidence="2 3">
    <name type="scientific">Anaerocolumna chitinilytica</name>
    <dbReference type="NCBI Taxonomy" id="1727145"/>
    <lineage>
        <taxon>Bacteria</taxon>
        <taxon>Bacillati</taxon>
        <taxon>Bacillota</taxon>
        <taxon>Clostridia</taxon>
        <taxon>Lachnospirales</taxon>
        <taxon>Lachnospiraceae</taxon>
        <taxon>Anaerocolumna</taxon>
    </lineage>
</organism>
<dbReference type="EMBL" id="AP023368">
    <property type="protein sequence ID" value="BCJ99687.1"/>
    <property type="molecule type" value="Genomic_DNA"/>
</dbReference>
<gene>
    <name evidence="2" type="ORF">bsdcttw_27280</name>
</gene>
<accession>A0A7I8DPU0</accession>
<dbReference type="RefSeq" id="WP_185255433.1">
    <property type="nucleotide sequence ID" value="NZ_AP023368.1"/>
</dbReference>
<keyword evidence="1" id="KW-0472">Membrane</keyword>
<feature type="transmembrane region" description="Helical" evidence="1">
    <location>
        <begin position="70"/>
        <end position="87"/>
    </location>
</feature>
<dbReference type="KEGG" id="acht:bsdcttw_27280"/>
<evidence type="ECO:0000256" key="1">
    <source>
        <dbReference type="SAM" id="Phobius"/>
    </source>
</evidence>
<name>A0A7I8DPU0_9FIRM</name>
<evidence type="ECO:0000313" key="2">
    <source>
        <dbReference type="EMBL" id="BCJ99687.1"/>
    </source>
</evidence>
<sequence>MEKQEEYLMPNRAEYIRLARESCSRNQSGNVNNKAKNAYRHKEMFIQDDTGYVMEEAETRAGQNTGMKIFLVRLICASLLFLMIFLMDQFDFKLKQVNTSMIENQISASMGVKEAQDFFVSVLDKFK</sequence>
<proteinExistence type="predicted"/>
<evidence type="ECO:0000313" key="3">
    <source>
        <dbReference type="Proteomes" id="UP000515703"/>
    </source>
</evidence>
<keyword evidence="1" id="KW-1133">Transmembrane helix</keyword>
<protein>
    <submittedName>
        <fullName evidence="2">Uncharacterized protein</fullName>
    </submittedName>
</protein>
<dbReference type="Proteomes" id="UP000515703">
    <property type="component" value="Chromosome"/>
</dbReference>
<reference evidence="2 3" key="2">
    <citation type="submission" date="2020-08" db="EMBL/GenBank/DDBJ databases">
        <authorList>
            <person name="Ueki A."/>
            <person name="Tonouchi A."/>
        </authorList>
    </citation>
    <scope>NUCLEOTIDE SEQUENCE [LARGE SCALE GENOMIC DNA]</scope>
    <source>
        <strain evidence="2 3">CTTW</strain>
    </source>
</reference>
<reference evidence="2 3" key="1">
    <citation type="submission" date="2020-08" db="EMBL/GenBank/DDBJ databases">
        <title>Draft genome sequencing of an Anaerocolumna strain isolated from anoxic soil subjected to BSD treatment.</title>
        <authorList>
            <person name="Uek A."/>
            <person name="Tonouchi A."/>
        </authorList>
    </citation>
    <scope>NUCLEOTIDE SEQUENCE [LARGE SCALE GENOMIC DNA]</scope>
    <source>
        <strain evidence="2 3">CTTW</strain>
    </source>
</reference>
<dbReference type="AlphaFoldDB" id="A0A7I8DPU0"/>